<name>A0ABS9SUX3_9ACTN</name>
<dbReference type="InterPro" id="IPR013216">
    <property type="entry name" value="Methyltransf_11"/>
</dbReference>
<dbReference type="Gene3D" id="3.40.50.150">
    <property type="entry name" value="Vaccinia Virus protein VP39"/>
    <property type="match status" value="1"/>
</dbReference>
<sequence length="278" mass="30352">MLTVDFSRFPLAPGDRVLDLGCGAGRHAFECYRRGARVVALDRDAGEIREVAKWFAAMAEAGEAPAGATATAMEGDALALPFPDDSFDVVIISEVMEHIHDDKGVLAEMVRVLRPGGRIAVTVPRYGPEKVCWALSDAYHEVEGGHIRIYRGDELLAKMRESGLRPYGTHHAHGLHSPYWWLKCAFGVERDGDDAALPVRAYHRLLVWDIMKKPLATRLAEKALDPLIGKSFVAYATKPHLPGGSSPYEEPVGARSGAQPHARAEGREPGRAQGQEQA</sequence>
<dbReference type="Pfam" id="PF08241">
    <property type="entry name" value="Methyltransf_11"/>
    <property type="match status" value="1"/>
</dbReference>
<evidence type="ECO:0000313" key="4">
    <source>
        <dbReference type="Proteomes" id="UP001166784"/>
    </source>
</evidence>
<evidence type="ECO:0000259" key="2">
    <source>
        <dbReference type="Pfam" id="PF08241"/>
    </source>
</evidence>
<reference evidence="3" key="1">
    <citation type="submission" date="2022-03" db="EMBL/GenBank/DDBJ databases">
        <authorList>
            <person name="Santos J.D.N."/>
            <person name="Kallscheuer N."/>
            <person name="Jogler C."/>
            <person name="Lage O.M."/>
        </authorList>
    </citation>
    <scope>NUCLEOTIDE SEQUENCE</scope>
    <source>
        <strain evidence="3">M600PL45_2</strain>
    </source>
</reference>
<keyword evidence="3" id="KW-0489">Methyltransferase</keyword>
<keyword evidence="4" id="KW-1185">Reference proteome</keyword>
<feature type="region of interest" description="Disordered" evidence="1">
    <location>
        <begin position="240"/>
        <end position="278"/>
    </location>
</feature>
<dbReference type="PANTHER" id="PTHR43591">
    <property type="entry name" value="METHYLTRANSFERASE"/>
    <property type="match status" value="1"/>
</dbReference>
<proteinExistence type="predicted"/>
<dbReference type="CDD" id="cd02440">
    <property type="entry name" value="AdoMet_MTases"/>
    <property type="match status" value="1"/>
</dbReference>
<comment type="caution">
    <text evidence="3">The sequence shown here is derived from an EMBL/GenBank/DDBJ whole genome shotgun (WGS) entry which is preliminary data.</text>
</comment>
<dbReference type="Proteomes" id="UP001166784">
    <property type="component" value="Unassembled WGS sequence"/>
</dbReference>
<dbReference type="GO" id="GO:0032259">
    <property type="term" value="P:methylation"/>
    <property type="evidence" value="ECO:0007669"/>
    <property type="project" value="UniProtKB-KW"/>
</dbReference>
<dbReference type="InterPro" id="IPR029063">
    <property type="entry name" value="SAM-dependent_MTases_sf"/>
</dbReference>
<dbReference type="RefSeq" id="WP_241058091.1">
    <property type="nucleotide sequence ID" value="NZ_JAKWJU010000002.1"/>
</dbReference>
<reference evidence="3" key="2">
    <citation type="journal article" date="2023" name="Int. J. Syst. Evol. Microbiol.">
        <title>Streptomyces marispadix sp. nov., isolated from marine beach sediment of the Northern Coast of Portugal.</title>
        <authorList>
            <person name="dos Santos J.D.N."/>
            <person name="Vitorino I.R."/>
            <person name="Kallscheuer N."/>
            <person name="Srivastava A."/>
            <person name="Krautwurst S."/>
            <person name="Marz M."/>
            <person name="Jogler C."/>
            <person name="Lobo Da Cunha A."/>
            <person name="Catita J."/>
            <person name="Goncalves H."/>
            <person name="Gonzalez I."/>
            <person name="Reyes F."/>
            <person name="Lage O.M."/>
        </authorList>
    </citation>
    <scope>NUCLEOTIDE SEQUENCE</scope>
    <source>
        <strain evidence="3">M600PL45_2</strain>
    </source>
</reference>
<accession>A0ABS9SUX3</accession>
<dbReference type="PANTHER" id="PTHR43591:SF24">
    <property type="entry name" value="2-METHOXY-6-POLYPRENYL-1,4-BENZOQUINOL METHYLASE, MITOCHONDRIAL"/>
    <property type="match status" value="1"/>
</dbReference>
<dbReference type="GO" id="GO:0008168">
    <property type="term" value="F:methyltransferase activity"/>
    <property type="evidence" value="ECO:0007669"/>
    <property type="project" value="UniProtKB-KW"/>
</dbReference>
<dbReference type="EMBL" id="JAKWJU010000002">
    <property type="protein sequence ID" value="MCH6160067.1"/>
    <property type="molecule type" value="Genomic_DNA"/>
</dbReference>
<evidence type="ECO:0000313" key="3">
    <source>
        <dbReference type="EMBL" id="MCH6160067.1"/>
    </source>
</evidence>
<evidence type="ECO:0000256" key="1">
    <source>
        <dbReference type="SAM" id="MobiDB-lite"/>
    </source>
</evidence>
<organism evidence="3 4">
    <name type="scientific">Streptomyces marispadix</name>
    <dbReference type="NCBI Taxonomy" id="2922868"/>
    <lineage>
        <taxon>Bacteria</taxon>
        <taxon>Bacillati</taxon>
        <taxon>Actinomycetota</taxon>
        <taxon>Actinomycetes</taxon>
        <taxon>Kitasatosporales</taxon>
        <taxon>Streptomycetaceae</taxon>
        <taxon>Streptomyces</taxon>
    </lineage>
</organism>
<feature type="domain" description="Methyltransferase type 11" evidence="2">
    <location>
        <begin position="18"/>
        <end position="120"/>
    </location>
</feature>
<dbReference type="SUPFAM" id="SSF53335">
    <property type="entry name" value="S-adenosyl-L-methionine-dependent methyltransferases"/>
    <property type="match status" value="1"/>
</dbReference>
<gene>
    <name evidence="3" type="ORF">MMA15_06420</name>
</gene>
<keyword evidence="3" id="KW-0808">Transferase</keyword>
<protein>
    <submittedName>
        <fullName evidence="3">Class I SAM-dependent methyltransferase</fullName>
    </submittedName>
</protein>